<protein>
    <submittedName>
        <fullName evidence="1">Rab-GTPase-TBC domain-containing protein</fullName>
    </submittedName>
</protein>
<dbReference type="OrthoDB" id="27140at2759"/>
<dbReference type="AlphaFoldDB" id="A0A2U1L181"/>
<reference evidence="1 2" key="1">
    <citation type="journal article" date="2018" name="Mol. Plant">
        <title>The genome of Artemisia annua provides insight into the evolution of Asteraceae family and artemisinin biosynthesis.</title>
        <authorList>
            <person name="Shen Q."/>
            <person name="Zhang L."/>
            <person name="Liao Z."/>
            <person name="Wang S."/>
            <person name="Yan T."/>
            <person name="Shi P."/>
            <person name="Liu M."/>
            <person name="Fu X."/>
            <person name="Pan Q."/>
            <person name="Wang Y."/>
            <person name="Lv Z."/>
            <person name="Lu X."/>
            <person name="Zhang F."/>
            <person name="Jiang W."/>
            <person name="Ma Y."/>
            <person name="Chen M."/>
            <person name="Hao X."/>
            <person name="Li L."/>
            <person name="Tang Y."/>
            <person name="Lv G."/>
            <person name="Zhou Y."/>
            <person name="Sun X."/>
            <person name="Brodelius P.E."/>
            <person name="Rose J.K.C."/>
            <person name="Tang K."/>
        </authorList>
    </citation>
    <scope>NUCLEOTIDE SEQUENCE [LARGE SCALE GENOMIC DNA]</scope>
    <source>
        <strain evidence="2">cv. Huhao1</strain>
        <tissue evidence="1">Leaf</tissue>
    </source>
</reference>
<evidence type="ECO:0000313" key="1">
    <source>
        <dbReference type="EMBL" id="PWA42751.1"/>
    </source>
</evidence>
<dbReference type="EMBL" id="PKPP01012209">
    <property type="protein sequence ID" value="PWA42751.1"/>
    <property type="molecule type" value="Genomic_DNA"/>
</dbReference>
<name>A0A2U1L181_ARTAN</name>
<gene>
    <name evidence="1" type="ORF">CTI12_AA541610</name>
</gene>
<organism evidence="1 2">
    <name type="scientific">Artemisia annua</name>
    <name type="common">Sweet wormwood</name>
    <dbReference type="NCBI Taxonomy" id="35608"/>
    <lineage>
        <taxon>Eukaryota</taxon>
        <taxon>Viridiplantae</taxon>
        <taxon>Streptophyta</taxon>
        <taxon>Embryophyta</taxon>
        <taxon>Tracheophyta</taxon>
        <taxon>Spermatophyta</taxon>
        <taxon>Magnoliopsida</taxon>
        <taxon>eudicotyledons</taxon>
        <taxon>Gunneridae</taxon>
        <taxon>Pentapetalae</taxon>
        <taxon>asterids</taxon>
        <taxon>campanulids</taxon>
        <taxon>Asterales</taxon>
        <taxon>Asteraceae</taxon>
        <taxon>Asteroideae</taxon>
        <taxon>Anthemideae</taxon>
        <taxon>Artemisiinae</taxon>
        <taxon>Artemisia</taxon>
    </lineage>
</organism>
<dbReference type="STRING" id="35608.A0A2U1L181"/>
<comment type="caution">
    <text evidence="1">The sequence shown here is derived from an EMBL/GenBank/DDBJ whole genome shotgun (WGS) entry which is preliminary data.</text>
</comment>
<sequence length="58" mass="6687">MSSGEVSPERSGEMGRRFGELRGVQWRIDLGILPCESSSVEEFRRVNANSRRRYIKVD</sequence>
<dbReference type="Proteomes" id="UP000245207">
    <property type="component" value="Unassembled WGS sequence"/>
</dbReference>
<evidence type="ECO:0000313" key="2">
    <source>
        <dbReference type="Proteomes" id="UP000245207"/>
    </source>
</evidence>
<proteinExistence type="predicted"/>
<accession>A0A2U1L181</accession>
<keyword evidence="2" id="KW-1185">Reference proteome</keyword>